<dbReference type="eggNOG" id="KOG1066">
    <property type="taxonomic scope" value="Eukaryota"/>
</dbReference>
<keyword evidence="3 4" id="KW-0326">Glycosidase</keyword>
<feature type="domain" description="Glycoside hydrolase family 31 TIM barrel" evidence="6">
    <location>
        <begin position="75"/>
        <end position="384"/>
    </location>
</feature>
<comment type="similarity">
    <text evidence="1 4">Belongs to the glycosyl hydrolase 31 family.</text>
</comment>
<sequence>MHRQLRLLHRIVLALAATCALSAAIHTQSRPALAAAVSSDHQRDLFLVPPVELAAAPYADWAHSHWVWLASGPAGQNASLELVQEYLDRQIRVGGYDIDSGWATSYTTFEWDTKKYPDPQALIDSMHAQGVRVILWATSTIAVTSPLYNYTSEHGYLLKHLLTGKDAIIHYWHGDAAYIDYTNPDAVAFYHSLMDNQLKQGYDGWKNDGTDPFLLEVELEGGILAHKGVITEREYANLYYTDFFEYSRQVNGNVTLCMNRPYDSYENYVYWRFAPRDVVFSGWVGDEDPTFEGLQDALKNMIYSAANNYVSFGSDIGGYRLGDNARTIQVLLRWAQLGAFVGLMENGGDGEHRPWGFNPTDNSTTDIYRTFVDAHYEIAPYLLSLGAQAYASGSSIMRPYTDQLIDIVNFDYSLGSDLFVSPIVDNTTSHTVNFPRNAVNASDNAIDSWVYWFDPTAVHQGGTTGRDLPFPLSQYPVYKRVGAVIPIHLYESALAPSRVAWSNTELPILAVEAVWPQGLAVNTPAAAVALVHPHAASVIDRGVQIALERPTYHSLQLQVSASPRPFIARITGVDSSSVPRVVLTSSGLVARQVKTLEDLLPGTFHLCPARGVLHVRLASIERGEIISVDNLTLRPL</sequence>
<dbReference type="EMBL" id="KE346361">
    <property type="protein sequence ID" value="KJE89796.1"/>
    <property type="molecule type" value="Genomic_DNA"/>
</dbReference>
<evidence type="ECO:0000256" key="1">
    <source>
        <dbReference type="ARBA" id="ARBA00007806"/>
    </source>
</evidence>
<keyword evidence="8" id="KW-1185">Reference proteome</keyword>
<dbReference type="AlphaFoldDB" id="A0A0D2U3J3"/>
<dbReference type="PANTHER" id="PTHR43053:SF4">
    <property type="entry name" value="MYOGENESIS-REGULATING GLYCOSIDASE"/>
    <property type="match status" value="1"/>
</dbReference>
<dbReference type="Proteomes" id="UP000008743">
    <property type="component" value="Unassembled WGS sequence"/>
</dbReference>
<feature type="signal peptide" evidence="5">
    <location>
        <begin position="1"/>
        <end position="24"/>
    </location>
</feature>
<dbReference type="InParanoid" id="A0A0D2U3J3"/>
<evidence type="ECO:0000256" key="4">
    <source>
        <dbReference type="RuleBase" id="RU361185"/>
    </source>
</evidence>
<dbReference type="InterPro" id="IPR017853">
    <property type="entry name" value="GH"/>
</dbReference>
<dbReference type="GO" id="GO:0004553">
    <property type="term" value="F:hydrolase activity, hydrolyzing O-glycosyl compounds"/>
    <property type="evidence" value="ECO:0007669"/>
    <property type="project" value="InterPro"/>
</dbReference>
<dbReference type="SUPFAM" id="SSF51445">
    <property type="entry name" value="(Trans)glycosidases"/>
    <property type="match status" value="1"/>
</dbReference>
<dbReference type="CDD" id="cd06597">
    <property type="entry name" value="GH31_transferase_CtsY"/>
    <property type="match status" value="1"/>
</dbReference>
<dbReference type="Gene3D" id="2.60.40.1180">
    <property type="entry name" value="Golgi alpha-mannosidase II"/>
    <property type="match status" value="1"/>
</dbReference>
<evidence type="ECO:0000256" key="2">
    <source>
        <dbReference type="ARBA" id="ARBA00022801"/>
    </source>
</evidence>
<organism evidence="7 8">
    <name type="scientific">Capsaspora owczarzaki (strain ATCC 30864)</name>
    <dbReference type="NCBI Taxonomy" id="595528"/>
    <lineage>
        <taxon>Eukaryota</taxon>
        <taxon>Filasterea</taxon>
        <taxon>Capsaspora</taxon>
    </lineage>
</organism>
<gene>
    <name evidence="7" type="ORF">CAOG_001220</name>
</gene>
<evidence type="ECO:0000313" key="8">
    <source>
        <dbReference type="Proteomes" id="UP000008743"/>
    </source>
</evidence>
<dbReference type="PANTHER" id="PTHR43053">
    <property type="entry name" value="GLYCOSIDASE FAMILY 31"/>
    <property type="match status" value="1"/>
</dbReference>
<dbReference type="Gene3D" id="3.20.20.80">
    <property type="entry name" value="Glycosidases"/>
    <property type="match status" value="1"/>
</dbReference>
<name>A0A0D2U3J3_CAPO3</name>
<dbReference type="OMA" id="VHIHYEL"/>
<keyword evidence="2 4" id="KW-0378">Hydrolase</keyword>
<keyword evidence="5" id="KW-0732">Signal</keyword>
<protein>
    <recommendedName>
        <fullName evidence="6">Glycoside hydrolase family 31 TIM barrel domain-containing protein</fullName>
    </recommendedName>
</protein>
<dbReference type="InterPro" id="IPR013780">
    <property type="entry name" value="Glyco_hydro_b"/>
</dbReference>
<proteinExistence type="inferred from homology"/>
<feature type="chain" id="PRO_5002252304" description="Glycoside hydrolase family 31 TIM barrel domain-containing protein" evidence="5">
    <location>
        <begin position="25"/>
        <end position="636"/>
    </location>
</feature>
<reference evidence="8" key="1">
    <citation type="submission" date="2011-02" db="EMBL/GenBank/DDBJ databases">
        <title>The Genome Sequence of Capsaspora owczarzaki ATCC 30864.</title>
        <authorList>
            <person name="Russ C."/>
            <person name="Cuomo C."/>
            <person name="Burger G."/>
            <person name="Gray M.W."/>
            <person name="Holland P.W.H."/>
            <person name="King N."/>
            <person name="Lang F.B.F."/>
            <person name="Roger A.J."/>
            <person name="Ruiz-Trillo I."/>
            <person name="Young S.K."/>
            <person name="Zeng Q."/>
            <person name="Gargeya S."/>
            <person name="Alvarado L."/>
            <person name="Berlin A."/>
            <person name="Chapman S.B."/>
            <person name="Chen Z."/>
            <person name="Freedman E."/>
            <person name="Gellesch M."/>
            <person name="Goldberg J."/>
            <person name="Griggs A."/>
            <person name="Gujja S."/>
            <person name="Heilman E."/>
            <person name="Heiman D."/>
            <person name="Howarth C."/>
            <person name="Mehta T."/>
            <person name="Neiman D."/>
            <person name="Pearson M."/>
            <person name="Roberts A."/>
            <person name="Saif S."/>
            <person name="Shea T."/>
            <person name="Shenoy N."/>
            <person name="Sisk P."/>
            <person name="Stolte C."/>
            <person name="Sykes S."/>
            <person name="White J."/>
            <person name="Yandava C."/>
            <person name="Haas B."/>
            <person name="Nusbaum C."/>
            <person name="Birren B."/>
        </authorList>
    </citation>
    <scope>NUCLEOTIDE SEQUENCE</scope>
    <source>
        <strain evidence="8">ATCC 30864</strain>
    </source>
</reference>
<dbReference type="GO" id="GO:0005975">
    <property type="term" value="P:carbohydrate metabolic process"/>
    <property type="evidence" value="ECO:0007669"/>
    <property type="project" value="InterPro"/>
</dbReference>
<dbReference type="OrthoDB" id="10070917at2759"/>
<evidence type="ECO:0000259" key="6">
    <source>
        <dbReference type="Pfam" id="PF01055"/>
    </source>
</evidence>
<dbReference type="Pfam" id="PF01055">
    <property type="entry name" value="Glyco_hydro_31_2nd"/>
    <property type="match status" value="1"/>
</dbReference>
<accession>A0A0D2U3J3</accession>
<evidence type="ECO:0000313" key="7">
    <source>
        <dbReference type="EMBL" id="KJE89796.1"/>
    </source>
</evidence>
<evidence type="ECO:0000256" key="3">
    <source>
        <dbReference type="ARBA" id="ARBA00023295"/>
    </source>
</evidence>
<dbReference type="RefSeq" id="XP_004349717.1">
    <property type="nucleotide sequence ID" value="XM_004349667.2"/>
</dbReference>
<evidence type="ECO:0000256" key="5">
    <source>
        <dbReference type="SAM" id="SignalP"/>
    </source>
</evidence>
<dbReference type="InterPro" id="IPR000322">
    <property type="entry name" value="Glyco_hydro_31_TIM"/>
</dbReference>
<dbReference type="PhylomeDB" id="A0A0D2U3J3"/>
<dbReference type="InterPro" id="IPR050985">
    <property type="entry name" value="Alpha-glycosidase_related"/>
</dbReference>